<protein>
    <submittedName>
        <fullName evidence="1">Uncharacterized protein</fullName>
    </submittedName>
</protein>
<organism evidence="1 2">
    <name type="scientific">Candidatus Spechtbacteria bacterium RIFCSPLOWO2_12_FULL_38_22</name>
    <dbReference type="NCBI Taxonomy" id="1802165"/>
    <lineage>
        <taxon>Bacteria</taxon>
        <taxon>Candidatus Spechtiibacteriota</taxon>
    </lineage>
</organism>
<dbReference type="STRING" id="1802165.A3F94_00325"/>
<comment type="caution">
    <text evidence="1">The sequence shown here is derived from an EMBL/GenBank/DDBJ whole genome shotgun (WGS) entry which is preliminary data.</text>
</comment>
<evidence type="ECO:0000313" key="2">
    <source>
        <dbReference type="Proteomes" id="UP000176770"/>
    </source>
</evidence>
<accession>A0A1G2HGF2</accession>
<dbReference type="EMBL" id="MHOK01000021">
    <property type="protein sequence ID" value="OGZ61572.1"/>
    <property type="molecule type" value="Genomic_DNA"/>
</dbReference>
<gene>
    <name evidence="1" type="ORF">A3F94_00325</name>
</gene>
<name>A0A1G2HGF2_9BACT</name>
<dbReference type="Proteomes" id="UP000176770">
    <property type="component" value="Unassembled WGS sequence"/>
</dbReference>
<sequence>MDQKQKMKLPAGVKKHIRIEKARIRHDFLSKEDIKEQIEKLYNKFEYFILKPKQEIKKIIKLADKKVLPKSKVQPSGPSSQREVLLKTKTTVQTVKKKITNETKITKYKSKKTPHL</sequence>
<proteinExistence type="predicted"/>
<reference evidence="1 2" key="1">
    <citation type="journal article" date="2016" name="Nat. Commun.">
        <title>Thousands of microbial genomes shed light on interconnected biogeochemical processes in an aquifer system.</title>
        <authorList>
            <person name="Anantharaman K."/>
            <person name="Brown C.T."/>
            <person name="Hug L.A."/>
            <person name="Sharon I."/>
            <person name="Castelle C.J."/>
            <person name="Probst A.J."/>
            <person name="Thomas B.C."/>
            <person name="Singh A."/>
            <person name="Wilkins M.J."/>
            <person name="Karaoz U."/>
            <person name="Brodie E.L."/>
            <person name="Williams K.H."/>
            <person name="Hubbard S.S."/>
            <person name="Banfield J.F."/>
        </authorList>
    </citation>
    <scope>NUCLEOTIDE SEQUENCE [LARGE SCALE GENOMIC DNA]</scope>
</reference>
<dbReference type="AlphaFoldDB" id="A0A1G2HGF2"/>
<evidence type="ECO:0000313" key="1">
    <source>
        <dbReference type="EMBL" id="OGZ61572.1"/>
    </source>
</evidence>